<dbReference type="Gene3D" id="1.10.443.10">
    <property type="entry name" value="Intergrase catalytic core"/>
    <property type="match status" value="1"/>
</dbReference>
<accession>A0A2P5GJL1</accession>
<gene>
    <name evidence="3" type="ORF">CHU32_22375</name>
    <name evidence="2" type="ORF">CHU33_22840</name>
</gene>
<organism evidence="3 5">
    <name type="scientific">Superficieibacter electus</name>
    <dbReference type="NCBI Taxonomy" id="2022662"/>
    <lineage>
        <taxon>Bacteria</taxon>
        <taxon>Pseudomonadati</taxon>
        <taxon>Pseudomonadota</taxon>
        <taxon>Gammaproteobacteria</taxon>
        <taxon>Enterobacterales</taxon>
        <taxon>Enterobacteriaceae</taxon>
        <taxon>Superficieibacter</taxon>
    </lineage>
</organism>
<evidence type="ECO:0000313" key="3">
    <source>
        <dbReference type="EMBL" id="POP43953.1"/>
    </source>
</evidence>
<comment type="caution">
    <text evidence="3">The sequence shown here is derived from an EMBL/GenBank/DDBJ whole genome shotgun (WGS) entry which is preliminary data.</text>
</comment>
<dbReference type="EMBL" id="PQGD01000022">
    <property type="protein sequence ID" value="POP43953.1"/>
    <property type="molecule type" value="Genomic_DNA"/>
</dbReference>
<dbReference type="Proteomes" id="UP000247005">
    <property type="component" value="Unassembled WGS sequence"/>
</dbReference>
<dbReference type="EMBL" id="PQGE01000026">
    <property type="protein sequence ID" value="POP41512.1"/>
    <property type="molecule type" value="Genomic_DNA"/>
</dbReference>
<name>A0A2P5GJL1_9ENTR</name>
<dbReference type="Proteomes" id="UP000237073">
    <property type="component" value="Unassembled WGS sequence"/>
</dbReference>
<dbReference type="GO" id="GO:0003677">
    <property type="term" value="F:DNA binding"/>
    <property type="evidence" value="ECO:0007669"/>
    <property type="project" value="InterPro"/>
</dbReference>
<dbReference type="SUPFAM" id="SSF56349">
    <property type="entry name" value="DNA breaking-rejoining enzymes"/>
    <property type="match status" value="1"/>
</dbReference>
<keyword evidence="4" id="KW-1185">Reference proteome</keyword>
<evidence type="ECO:0000313" key="5">
    <source>
        <dbReference type="Proteomes" id="UP000247005"/>
    </source>
</evidence>
<dbReference type="InterPro" id="IPR011010">
    <property type="entry name" value="DNA_brk_join_enz"/>
</dbReference>
<evidence type="ECO:0008006" key="6">
    <source>
        <dbReference type="Google" id="ProtNLM"/>
    </source>
</evidence>
<evidence type="ECO:0000313" key="2">
    <source>
        <dbReference type="EMBL" id="POP41512.1"/>
    </source>
</evidence>
<dbReference type="OrthoDB" id="9788852at2"/>
<reference evidence="4 5" key="1">
    <citation type="submission" date="2018-01" db="EMBL/GenBank/DDBJ databases">
        <title>Superficieibacter electus gen. nov., sp. nov., an extended-spectrum beta-lactamase possessing member of the Enterobacteriaceae family, isolated from intensive care unit surfaces.</title>
        <authorList>
            <person name="Potter R.F."/>
            <person name="D'Souza A.W."/>
        </authorList>
    </citation>
    <scope>NUCLEOTIDE SEQUENCE [LARGE SCALE GENOMIC DNA]</scope>
    <source>
        <strain evidence="3 5">BP-1</strain>
        <strain evidence="2 4">BP-2</strain>
    </source>
</reference>
<sequence length="148" mass="16821">MNVSSHKTLTFAQFLIINSQLAHISDTWADLWALIYYTGLSVGRLLALRYEDISGDSMLIREHGRLKALRIGLTPPVMTILNRRRDKYPEDVFVFQSHSNRVKNECRSVTVIAFNTALRNAAKSIPEISVSSSSARKVTYFWVINTSM</sequence>
<proteinExistence type="predicted"/>
<protein>
    <recommendedName>
        <fullName evidence="6">Tyr recombinase domain-containing protein</fullName>
    </recommendedName>
</protein>
<dbReference type="InterPro" id="IPR013762">
    <property type="entry name" value="Integrase-like_cat_sf"/>
</dbReference>
<keyword evidence="1" id="KW-0233">DNA recombination</keyword>
<evidence type="ECO:0000313" key="4">
    <source>
        <dbReference type="Proteomes" id="UP000237073"/>
    </source>
</evidence>
<dbReference type="AlphaFoldDB" id="A0A2P5GJL1"/>
<evidence type="ECO:0000256" key="1">
    <source>
        <dbReference type="ARBA" id="ARBA00023172"/>
    </source>
</evidence>
<dbReference type="GO" id="GO:0015074">
    <property type="term" value="P:DNA integration"/>
    <property type="evidence" value="ECO:0007669"/>
    <property type="project" value="InterPro"/>
</dbReference>
<dbReference type="GO" id="GO:0006310">
    <property type="term" value="P:DNA recombination"/>
    <property type="evidence" value="ECO:0007669"/>
    <property type="project" value="UniProtKB-KW"/>
</dbReference>